<dbReference type="InterPro" id="IPR001394">
    <property type="entry name" value="Peptidase_C19_UCH"/>
</dbReference>
<dbReference type="InterPro" id="IPR050164">
    <property type="entry name" value="Peptidase_C19"/>
</dbReference>
<organism evidence="3 4">
    <name type="scientific">Lipomyces starkeyi NRRL Y-11557</name>
    <dbReference type="NCBI Taxonomy" id="675824"/>
    <lineage>
        <taxon>Eukaryota</taxon>
        <taxon>Fungi</taxon>
        <taxon>Dikarya</taxon>
        <taxon>Ascomycota</taxon>
        <taxon>Saccharomycotina</taxon>
        <taxon>Lipomycetes</taxon>
        <taxon>Lipomycetales</taxon>
        <taxon>Lipomycetaceae</taxon>
        <taxon>Lipomyces</taxon>
    </lineage>
</organism>
<dbReference type="Proteomes" id="UP000094385">
    <property type="component" value="Unassembled WGS sequence"/>
</dbReference>
<dbReference type="InterPro" id="IPR021905">
    <property type="entry name" value="DUF3517"/>
</dbReference>
<accession>A0A1E3Q5F9</accession>
<dbReference type="OrthoDB" id="420187at2759"/>
<feature type="region of interest" description="Disordered" evidence="1">
    <location>
        <begin position="2436"/>
        <end position="2471"/>
    </location>
</feature>
<dbReference type="GO" id="GO:0005829">
    <property type="term" value="C:cytosol"/>
    <property type="evidence" value="ECO:0007669"/>
    <property type="project" value="TreeGrafter"/>
</dbReference>
<dbReference type="SUPFAM" id="SSF54001">
    <property type="entry name" value="Cysteine proteinases"/>
    <property type="match status" value="1"/>
</dbReference>
<proteinExistence type="predicted"/>
<dbReference type="InterPro" id="IPR038765">
    <property type="entry name" value="Papain-like_cys_pep_sf"/>
</dbReference>
<keyword evidence="4" id="KW-1185">Reference proteome</keyword>
<dbReference type="PANTHER" id="PTHR24006:SF827">
    <property type="entry name" value="UBIQUITIN CARBOXYL-TERMINAL HYDROLASE 34"/>
    <property type="match status" value="1"/>
</dbReference>
<sequence length="2604" mass="295572">MASNSPIRSSARTPTPTIMPAPVSRSSTSQSSATSLQSASGQMSGESGDMNRRDSMELEQMMPRKRVAIEIADDVDRVDGTEVVDALIASTTAAHTLQATIQTKPVPEAETTNVAEFSDGERSPRGAAYGSPASPETFVAEIIEDSAPLTTIERLILTMSNAANDEEPLSIEACIFEARRTLQTDDPRDWLIALNEYLQKFVSLDEPHRDEFWASGAAFFTQLPQIVSDFWSRTQPMSYRFWNDGGEQLIISLFKRFNQVAIYTCRKDLVRIQNGSATTDALLSLPYAHALIQVFSLARDGLLSVLETEREEVLSFAVVLPHFVSERGIDAITALWAEVTKPDARINAGLLTAIVPHVEIAVTMSWTLYQHSQTLDIECPAEEDSSHSSESSSTESASDSADNNVSLKFPLRQLCQCFALIESTLVRIADSTDAPDRTIICVIVDKLSVYFYVLIQIPECTILSTHPATHPIVKLTDSVPVDELRKFGHIIRKLYWWIKFFQSPRAEYKLHGIKKLTQDLNAIYNDAHPEYSHHIMTSFAAVMLTTGFTEYLVCSEAHNVYIIQFAPTIYAVLTVFHVISEKDLNCLWNEMISGNSVALFNSICIVLIHLTHFMTVEWLHWLTDKLLGMPMIGLEPIILKLVDSITSSYHSWCQKPPNGEPIEVLPMNPYFILLQLIKRVSNVSIEDEQSMKVKPADLLNNLIQNLCELMTLGPSVAARLSLLESSVQSLKVFGPDSLKEFAYIKSAFHSLDDGNLDQVGAILDRDAYHDIVVQNIKEWASYCKQHPQSLELYQLNAIIRQDSLAEILKIAPGCISAESDMDILWNALGVNEFNSPRILDNLWLKVECLGDTVQSECPFIEHCFRKIKELPAPLLSAHCLKFIISHLEYVFRQTEEGEWLRENNNYIIPGFNTFWYFYLNTPDEKSLSACCDVIVSSFIESSHIKDQPQDIIDKCQRSLVRHSVQAINEAGNVISKSTGFVEPAATICFKRSVQFLDNFLDTYRQHAIPTIDKPQAAGVSQFEIKGKPVTIKVQWHAYKFSSAVESLTLGDENSTYDLYSLIASIVSGTSFRMFVMGSEVRAKDFPKKLKDAGFREVTAVMVVRRPQTIDDEAAPAELGSTETVKPLVAQEIGFNSVEARSPSESLAKILRPAESELMDSFDAIYALLQLPEDYASWSWNFVRKLGPAPKLLDIFLNPEQVNASWDELFPLQQPFRALYSDYILQCVYSLYRQNQLDRRWIQCCFEFIVPQLLKLAVNPALASSSSANVRNIVRCTFLNRAVILLREDVSSPLTHCNFPIEEDIDEFVSSLAGLADDTSKDLCERILDVLLISSLRDERIWKTVERSDKWRTVFKQCLLYTREESVRSYFNAAISDYIKSLLAKQDTNVENHALLYFWRIVEAILPQANDEIGGQASTLFMLAEFLLKSVLADSVLEINESTLLMQWYRPLKEHQPVESLFDQTPDHIINGYAKLMICTIERRRDVSQQLNLSQVAVSTFMNLLFPNIEHGDTGIEFGSDVEPTLTESIGCVVAETRVSLYKLILLVIDIGRDLTKVVSLLLKLFPEDGVLHDSWNTDRARWLRAESGFVGLQNLANTCYVNSFVNQLYMNEEFRSYIFGLSQSDATHSPTQRALLENMVQLFAYLRFGWQKMLDTRQFIQSIVDFENKPIDISVQMDVDEFYNLLLDRIDGQISDATKKAEIRYCYGGSLLTQIKSKECMHVSERTEPFSAIQCDIKGKRNLTESLNSYVEGETMEGDNKYWCSQCSTHVEAEKRICLKTVPNHLIFHLKRFDFDLQTMQRSKINEHFEFPMEIDIEPFTFSHFLQDRDVPGSESESDNFRLVGILVHSGTAESGHYYSYILNRSATNDKYRWIEFNDAEVSQFDPNMIANTCFGGTTSEAPGDMMEKPFSAYMLFYDRISPRQRGELGSEEDPSAELVVETNERAAECTKLYSCPDSLHAQICRENELLAMKWTVFGTEHLQFVLACYRRLCQAKADEEVDLLNLQRPCDDYHLLLFKTFYQIVSRIKDAKEVDQFISIMQRSFTSQPRHCVAFLSWLAKSDAELRSLIIRCPNAQVRHGVSRLVRLCLMTIREYAPEVYGSLQIWLQCLLNPDEDGSDNLVYRFFTILGDIIPNISIMSRAWDEYYGLMSDIAGSGSQECAFYIYSGYLQKSLIAFYDDRHLASKPGPAWLELRLNEKRKPSYTGILNFLSHMLHRVDLDQEYSDSIFDRCPADLSDEEAVNTVPLTIGEVELLSRGAKKNCLMFLYRQVESDCPLDLLMEFIQLFQRLDGRQTTRLIFNTVSLGLEVDNAENVRPFLLCMLRLAGAFQLTQRDCDQLTDRIFRNLENTCDFTGEAFLDFISRAIVQPDVPESMKKSMLSQVHVWAPPLLVHWNKSVRDLTERNIESILFSKVLALEEQLSLLESALAAEIERGSRKVQDTTDEEEEVIDSPPPSAHADAPPLPERSFSGRMNEAEKAAVSETAVEYDRTKRRRAMLLQVTRCLVSGIFGLVERKYRNPKVRLNTEELNFDNLSEVLQICARVLDDEDMTVRIEELRQDLEALHVQSEEVNSVADWTSDGEGGSDLDEPYLMELEDTVGMG</sequence>
<dbReference type="FunFam" id="3.90.70.10:FF:000022">
    <property type="entry name" value="Ubiquitin carboxyl-terminal hydrolase 24"/>
    <property type="match status" value="1"/>
</dbReference>
<gene>
    <name evidence="3" type="ORF">LIPSTDRAFT_279116</name>
</gene>
<dbReference type="GO" id="GO:0005634">
    <property type="term" value="C:nucleus"/>
    <property type="evidence" value="ECO:0007669"/>
    <property type="project" value="TreeGrafter"/>
</dbReference>
<dbReference type="STRING" id="675824.A0A1E3Q5F9"/>
<evidence type="ECO:0000259" key="2">
    <source>
        <dbReference type="PROSITE" id="PS50235"/>
    </source>
</evidence>
<feature type="compositionally biased region" description="Low complexity" evidence="1">
    <location>
        <begin position="24"/>
        <end position="40"/>
    </location>
</feature>
<dbReference type="InterPro" id="IPR028889">
    <property type="entry name" value="USP"/>
</dbReference>
<feature type="region of interest" description="Disordered" evidence="1">
    <location>
        <begin position="379"/>
        <end position="402"/>
    </location>
</feature>
<dbReference type="PANTHER" id="PTHR24006">
    <property type="entry name" value="UBIQUITIN CARBOXYL-TERMINAL HYDROLASE"/>
    <property type="match status" value="1"/>
</dbReference>
<name>A0A1E3Q5F9_LIPST</name>
<evidence type="ECO:0000313" key="4">
    <source>
        <dbReference type="Proteomes" id="UP000094385"/>
    </source>
</evidence>
<reference evidence="3 4" key="1">
    <citation type="journal article" date="2016" name="Proc. Natl. Acad. Sci. U.S.A.">
        <title>Comparative genomics of biotechnologically important yeasts.</title>
        <authorList>
            <person name="Riley R."/>
            <person name="Haridas S."/>
            <person name="Wolfe K.H."/>
            <person name="Lopes M.R."/>
            <person name="Hittinger C.T."/>
            <person name="Goeker M."/>
            <person name="Salamov A.A."/>
            <person name="Wisecaver J.H."/>
            <person name="Long T.M."/>
            <person name="Calvey C.H."/>
            <person name="Aerts A.L."/>
            <person name="Barry K.W."/>
            <person name="Choi C."/>
            <person name="Clum A."/>
            <person name="Coughlan A.Y."/>
            <person name="Deshpande S."/>
            <person name="Douglass A.P."/>
            <person name="Hanson S.J."/>
            <person name="Klenk H.-P."/>
            <person name="LaButti K.M."/>
            <person name="Lapidus A."/>
            <person name="Lindquist E.A."/>
            <person name="Lipzen A.M."/>
            <person name="Meier-Kolthoff J.P."/>
            <person name="Ohm R.A."/>
            <person name="Otillar R.P."/>
            <person name="Pangilinan J.L."/>
            <person name="Peng Y."/>
            <person name="Rokas A."/>
            <person name="Rosa C.A."/>
            <person name="Scheuner C."/>
            <person name="Sibirny A.A."/>
            <person name="Slot J.C."/>
            <person name="Stielow J.B."/>
            <person name="Sun H."/>
            <person name="Kurtzman C.P."/>
            <person name="Blackwell M."/>
            <person name="Grigoriev I.V."/>
            <person name="Jeffries T.W."/>
        </authorList>
    </citation>
    <scope>NUCLEOTIDE SEQUENCE [LARGE SCALE GENOMIC DNA]</scope>
    <source>
        <strain evidence="3 4">NRRL Y-11557</strain>
    </source>
</reference>
<dbReference type="Pfam" id="PF12030">
    <property type="entry name" value="DUF3517"/>
    <property type="match status" value="1"/>
</dbReference>
<feature type="domain" description="USP" evidence="2">
    <location>
        <begin position="1590"/>
        <end position="1921"/>
    </location>
</feature>
<dbReference type="GO" id="GO:0016579">
    <property type="term" value="P:protein deubiquitination"/>
    <property type="evidence" value="ECO:0007669"/>
    <property type="project" value="InterPro"/>
</dbReference>
<feature type="region of interest" description="Disordered" evidence="1">
    <location>
        <begin position="1"/>
        <end position="51"/>
    </location>
</feature>
<evidence type="ECO:0000313" key="3">
    <source>
        <dbReference type="EMBL" id="ODQ72939.1"/>
    </source>
</evidence>
<dbReference type="PROSITE" id="PS50235">
    <property type="entry name" value="USP_3"/>
    <property type="match status" value="1"/>
</dbReference>
<dbReference type="GO" id="GO:0004843">
    <property type="term" value="F:cysteine-type deubiquitinase activity"/>
    <property type="evidence" value="ECO:0007669"/>
    <property type="project" value="InterPro"/>
</dbReference>
<feature type="compositionally biased region" description="Polar residues" evidence="1">
    <location>
        <begin position="1"/>
        <end position="16"/>
    </location>
</feature>
<dbReference type="Pfam" id="PF00443">
    <property type="entry name" value="UCH"/>
    <property type="match status" value="1"/>
</dbReference>
<dbReference type="EMBL" id="KV454294">
    <property type="protein sequence ID" value="ODQ72939.1"/>
    <property type="molecule type" value="Genomic_DNA"/>
</dbReference>
<feature type="compositionally biased region" description="Low complexity" evidence="1">
    <location>
        <begin position="388"/>
        <end position="402"/>
    </location>
</feature>
<dbReference type="PROSITE" id="PS00973">
    <property type="entry name" value="USP_2"/>
    <property type="match status" value="1"/>
</dbReference>
<protein>
    <recommendedName>
        <fullName evidence="2">USP domain-containing protein</fullName>
    </recommendedName>
</protein>
<evidence type="ECO:0000256" key="1">
    <source>
        <dbReference type="SAM" id="MobiDB-lite"/>
    </source>
</evidence>
<dbReference type="InterPro" id="IPR018200">
    <property type="entry name" value="USP_CS"/>
</dbReference>
<dbReference type="Gene3D" id="3.90.70.10">
    <property type="entry name" value="Cysteine proteinases"/>
    <property type="match status" value="1"/>
</dbReference>